<dbReference type="Pfam" id="PF20684">
    <property type="entry name" value="Fung_rhodopsin"/>
    <property type="match status" value="1"/>
</dbReference>
<reference evidence="10" key="1">
    <citation type="submission" date="2024-06" db="EMBL/GenBank/DDBJ databases">
        <title>Draft Genome Sequences of Epichloe bromicola Strains Isolated from Elymus ciliaris.</title>
        <authorList>
            <consortium name="Epichloe bromicola genome sequencing consortium"/>
            <person name="Miura A."/>
            <person name="Imano S."/>
            <person name="Ashida A."/>
            <person name="Sato I."/>
            <person name="Chiba S."/>
            <person name="Tanaka A."/>
            <person name="Camagna M."/>
            <person name="Takemoto D."/>
        </authorList>
    </citation>
    <scope>NUCLEOTIDE SEQUENCE [LARGE SCALE GENOMIC DNA]</scope>
    <source>
        <strain evidence="10">DP</strain>
    </source>
</reference>
<dbReference type="PANTHER" id="PTHR33048">
    <property type="entry name" value="PTH11-LIKE INTEGRAL MEMBRANE PROTEIN (AFU_ORTHOLOGUE AFUA_5G11245)"/>
    <property type="match status" value="1"/>
</dbReference>
<feature type="transmembrane region" description="Helical" evidence="7">
    <location>
        <begin position="256"/>
        <end position="276"/>
    </location>
</feature>
<evidence type="ECO:0000256" key="6">
    <source>
        <dbReference type="SAM" id="MobiDB-lite"/>
    </source>
</evidence>
<gene>
    <name evidence="9" type="primary">g2879</name>
    <name evidence="9" type="ORF">EsDP_00002879</name>
</gene>
<evidence type="ECO:0000259" key="8">
    <source>
        <dbReference type="Pfam" id="PF20684"/>
    </source>
</evidence>
<proteinExistence type="inferred from homology"/>
<feature type="transmembrane region" description="Helical" evidence="7">
    <location>
        <begin position="217"/>
        <end position="236"/>
    </location>
</feature>
<evidence type="ECO:0000256" key="7">
    <source>
        <dbReference type="SAM" id="Phobius"/>
    </source>
</evidence>
<evidence type="ECO:0000256" key="3">
    <source>
        <dbReference type="ARBA" id="ARBA00022989"/>
    </source>
</evidence>
<evidence type="ECO:0000256" key="1">
    <source>
        <dbReference type="ARBA" id="ARBA00004141"/>
    </source>
</evidence>
<feature type="compositionally biased region" description="Basic and acidic residues" evidence="6">
    <location>
        <begin position="353"/>
        <end position="363"/>
    </location>
</feature>
<evidence type="ECO:0000256" key="5">
    <source>
        <dbReference type="ARBA" id="ARBA00038359"/>
    </source>
</evidence>
<evidence type="ECO:0000256" key="4">
    <source>
        <dbReference type="ARBA" id="ARBA00023136"/>
    </source>
</evidence>
<comment type="subcellular location">
    <subcellularLocation>
        <location evidence="1">Membrane</location>
        <topology evidence="1">Multi-pass membrane protein</topology>
    </subcellularLocation>
</comment>
<comment type="similarity">
    <text evidence="5">Belongs to the SAT4 family.</text>
</comment>
<keyword evidence="10" id="KW-1185">Reference proteome</keyword>
<feature type="region of interest" description="Disordered" evidence="6">
    <location>
        <begin position="335"/>
        <end position="363"/>
    </location>
</feature>
<dbReference type="InterPro" id="IPR049326">
    <property type="entry name" value="Rhodopsin_dom_fungi"/>
</dbReference>
<dbReference type="EMBL" id="BAAFGZ010000083">
    <property type="protein sequence ID" value="GAB0134512.1"/>
    <property type="molecule type" value="Genomic_DNA"/>
</dbReference>
<feature type="transmembrane region" description="Helical" evidence="7">
    <location>
        <begin position="131"/>
        <end position="153"/>
    </location>
</feature>
<keyword evidence="2 7" id="KW-0812">Transmembrane</keyword>
<evidence type="ECO:0000313" key="10">
    <source>
        <dbReference type="Proteomes" id="UP001562357"/>
    </source>
</evidence>
<evidence type="ECO:0000256" key="2">
    <source>
        <dbReference type="ARBA" id="ARBA00022692"/>
    </source>
</evidence>
<dbReference type="Proteomes" id="UP001562357">
    <property type="component" value="Unassembled WGS sequence"/>
</dbReference>
<feature type="transmembrane region" description="Helical" evidence="7">
    <location>
        <begin position="179"/>
        <end position="205"/>
    </location>
</feature>
<protein>
    <recommendedName>
        <fullName evidence="8">Rhodopsin domain-containing protein</fullName>
    </recommendedName>
</protein>
<keyword evidence="4 7" id="KW-0472">Membrane</keyword>
<accession>A0ABQ0CMM3</accession>
<feature type="transmembrane region" description="Helical" evidence="7">
    <location>
        <begin position="53"/>
        <end position="75"/>
    </location>
</feature>
<organism evidence="9 10">
    <name type="scientific">Epichloe bromicola</name>
    <dbReference type="NCBI Taxonomy" id="79588"/>
    <lineage>
        <taxon>Eukaryota</taxon>
        <taxon>Fungi</taxon>
        <taxon>Dikarya</taxon>
        <taxon>Ascomycota</taxon>
        <taxon>Pezizomycotina</taxon>
        <taxon>Sordariomycetes</taxon>
        <taxon>Hypocreomycetidae</taxon>
        <taxon>Hypocreales</taxon>
        <taxon>Clavicipitaceae</taxon>
        <taxon>Epichloe</taxon>
    </lineage>
</organism>
<keyword evidence="3 7" id="KW-1133">Transmembrane helix</keyword>
<dbReference type="PANTHER" id="PTHR33048:SF146">
    <property type="entry name" value="INTEGRAL MEMBRANE PROTEIN"/>
    <property type="match status" value="1"/>
</dbReference>
<feature type="transmembrane region" description="Helical" evidence="7">
    <location>
        <begin position="20"/>
        <end position="41"/>
    </location>
</feature>
<comment type="caution">
    <text evidence="9">The sequence shown here is derived from an EMBL/GenBank/DDBJ whole genome shotgun (WGS) entry which is preliminary data.</text>
</comment>
<evidence type="ECO:0000313" key="9">
    <source>
        <dbReference type="EMBL" id="GAB0134512.1"/>
    </source>
</evidence>
<sequence length="363" mass="40335">MLPEQVAPPEGGDVDRGPQTLIIFWVTAALSVVVVALRFLGRHLRQRTGLDDWLMLATLGFYIMFVAVLTKVISIGGMRHIYYLDQRERVRAVKWHWMCHPFVVMGFSAGKLSVGVLLWRVVGSTTFWRKWSLCFAVMAAFVWSIVVIALTFAQCSPPRALWEQSLVAQGKATCWSPTIIANFAIFLSTWNILTDLFLAFLPATFLYNLDLTVKKKLGLCLLLGLGATAAVFAAVKTSYLSSLTARSDITWETYNLYLWSGMELFVIIVCGSVPPIKPVCDHVFRLSGLSTAKATGYGRFDSDPCYQSSATRSRRAAESAGKKPEEVAVELAMSPAVRGDAVSTHSTTHSLHPRRDETYSPRR</sequence>
<dbReference type="InterPro" id="IPR052337">
    <property type="entry name" value="SAT4-like"/>
</dbReference>
<feature type="domain" description="Rhodopsin" evidence="8">
    <location>
        <begin position="37"/>
        <end position="280"/>
    </location>
</feature>
<feature type="transmembrane region" description="Helical" evidence="7">
    <location>
        <begin position="95"/>
        <end position="119"/>
    </location>
</feature>
<name>A0ABQ0CMM3_9HYPO</name>